<feature type="domain" description="TPM" evidence="3">
    <location>
        <begin position="31"/>
        <end position="153"/>
    </location>
</feature>
<dbReference type="Proteomes" id="UP000196531">
    <property type="component" value="Unassembled WGS sequence"/>
</dbReference>
<comment type="caution">
    <text evidence="4">The sequence shown here is derived from an EMBL/GenBank/DDBJ whole genome shotgun (WGS) entry which is preliminary data.</text>
</comment>
<dbReference type="PANTHER" id="PTHR30373">
    <property type="entry name" value="UPF0603 PROTEIN YGCG"/>
    <property type="match status" value="1"/>
</dbReference>
<dbReference type="PANTHER" id="PTHR30373:SF2">
    <property type="entry name" value="UPF0603 PROTEIN YGCG"/>
    <property type="match status" value="1"/>
</dbReference>
<evidence type="ECO:0000256" key="1">
    <source>
        <dbReference type="SAM" id="Phobius"/>
    </source>
</evidence>
<protein>
    <recommendedName>
        <fullName evidence="3">TPM domain-containing protein</fullName>
    </recommendedName>
</protein>
<accession>A0A1Y5FH52</accession>
<gene>
    <name evidence="4" type="ORF">A9Q84_00465</name>
</gene>
<feature type="transmembrane region" description="Helical" evidence="1">
    <location>
        <begin position="173"/>
        <end position="190"/>
    </location>
</feature>
<feature type="signal peptide" evidence="2">
    <location>
        <begin position="1"/>
        <end position="21"/>
    </location>
</feature>
<dbReference type="AlphaFoldDB" id="A0A1Y5FH52"/>
<dbReference type="InterPro" id="IPR007621">
    <property type="entry name" value="TPM_dom"/>
</dbReference>
<dbReference type="Gene3D" id="3.10.310.50">
    <property type="match status" value="1"/>
</dbReference>
<reference evidence="5" key="1">
    <citation type="journal article" date="2017" name="Proc. Natl. Acad. Sci. U.S.A.">
        <title>Simulation of Deepwater Horizon oil plume reveals substrate specialization within a complex community of hydrocarbon-degraders.</title>
        <authorList>
            <person name="Hu P."/>
            <person name="Dubinsky E.A."/>
            <person name="Probst A.J."/>
            <person name="Wang J."/>
            <person name="Sieber C.M.K."/>
            <person name="Tom L.M."/>
            <person name="Gardinali P."/>
            <person name="Banfield J.F."/>
            <person name="Atlas R.M."/>
            <person name="Andersen G.L."/>
        </authorList>
    </citation>
    <scope>NUCLEOTIDE SEQUENCE [LARGE SCALE GENOMIC DNA]</scope>
</reference>
<keyword evidence="2" id="KW-0732">Signal</keyword>
<name>A0A1Y5FH52_9BACT</name>
<dbReference type="EMBL" id="MAAO01000002">
    <property type="protein sequence ID" value="OUR99525.1"/>
    <property type="molecule type" value="Genomic_DNA"/>
</dbReference>
<evidence type="ECO:0000259" key="3">
    <source>
        <dbReference type="Pfam" id="PF04536"/>
    </source>
</evidence>
<feature type="chain" id="PRO_5012734750" description="TPM domain-containing protein" evidence="2">
    <location>
        <begin position="22"/>
        <end position="245"/>
    </location>
</feature>
<sequence length="245" mass="25434">MLVRSLISLGLLLTLCLSVAAKEVPSRGKPIIDQAGLLSHRVNQALTGALYRIQKQTGNEISVLTVKSLEDETIEGYSLKVSDQWKLGQKGKDNGVLFLIAADDKKMRIEVGRGLEGDLPDITAGRIIRSIKPYFKKGDYKSGIILGVSQIVEKTGGKLTNAPRVRNRRSKKGFSGIIYLLFIAVALFSGRGRGGRGGSGLLAGMLIGSAMGGGRSSYGGGGFGGGGGSFGGGGGFSGGGASGDW</sequence>
<keyword evidence="1" id="KW-1133">Transmembrane helix</keyword>
<keyword evidence="1" id="KW-0812">Transmembrane</keyword>
<evidence type="ECO:0000313" key="4">
    <source>
        <dbReference type="EMBL" id="OUR99525.1"/>
    </source>
</evidence>
<keyword evidence="1" id="KW-0472">Membrane</keyword>
<evidence type="ECO:0000313" key="5">
    <source>
        <dbReference type="Proteomes" id="UP000196531"/>
    </source>
</evidence>
<proteinExistence type="predicted"/>
<organism evidence="4 5">
    <name type="scientific">Halobacteriovorax marinus</name>
    <dbReference type="NCBI Taxonomy" id="97084"/>
    <lineage>
        <taxon>Bacteria</taxon>
        <taxon>Pseudomonadati</taxon>
        <taxon>Bdellovibrionota</taxon>
        <taxon>Bacteriovoracia</taxon>
        <taxon>Bacteriovoracales</taxon>
        <taxon>Halobacteriovoraceae</taxon>
        <taxon>Halobacteriovorax</taxon>
    </lineage>
</organism>
<evidence type="ECO:0000256" key="2">
    <source>
        <dbReference type="SAM" id="SignalP"/>
    </source>
</evidence>
<dbReference type="Pfam" id="PF04536">
    <property type="entry name" value="TPM_phosphatase"/>
    <property type="match status" value="1"/>
</dbReference>